<dbReference type="InterPro" id="IPR046947">
    <property type="entry name" value="LytR-like"/>
</dbReference>
<proteinExistence type="predicted"/>
<evidence type="ECO:0000256" key="2">
    <source>
        <dbReference type="ARBA" id="ARBA00024867"/>
    </source>
</evidence>
<dbReference type="PANTHER" id="PTHR37299:SF1">
    <property type="entry name" value="STAGE 0 SPORULATION PROTEIN A HOMOLOG"/>
    <property type="match status" value="1"/>
</dbReference>
<keyword evidence="3" id="KW-0597">Phosphoprotein</keyword>
<evidence type="ECO:0000259" key="5">
    <source>
        <dbReference type="PROSITE" id="PS50930"/>
    </source>
</evidence>
<feature type="domain" description="HTH LytTR-type" evidence="5">
    <location>
        <begin position="135"/>
        <end position="235"/>
    </location>
</feature>
<dbReference type="Gene3D" id="3.40.50.2300">
    <property type="match status" value="1"/>
</dbReference>
<dbReference type="SUPFAM" id="SSF52172">
    <property type="entry name" value="CheY-like"/>
    <property type="match status" value="1"/>
</dbReference>
<dbReference type="EMBL" id="JAJEKE010000025">
    <property type="protein sequence ID" value="MCQ1531594.1"/>
    <property type="molecule type" value="Genomic_DNA"/>
</dbReference>
<accession>A0ABT1NKH1</accession>
<dbReference type="PROSITE" id="PS50930">
    <property type="entry name" value="HTH_LYTTR"/>
    <property type="match status" value="1"/>
</dbReference>
<reference evidence="6 7" key="1">
    <citation type="submission" date="2021-10" db="EMBL/GenBank/DDBJ databases">
        <title>Lutispora strain m25 sp. nov., a thermophilic, non-spore-forming bacterium isolated from a lab-scale methanogenic bioreactor digesting anaerobic sludge.</title>
        <authorList>
            <person name="El Houari A."/>
            <person name="Mcdonald J."/>
        </authorList>
    </citation>
    <scope>NUCLEOTIDE SEQUENCE [LARGE SCALE GENOMIC DNA]</scope>
    <source>
        <strain evidence="7">m25</strain>
    </source>
</reference>
<evidence type="ECO:0000256" key="3">
    <source>
        <dbReference type="PROSITE-ProRule" id="PRU00169"/>
    </source>
</evidence>
<dbReference type="Pfam" id="PF00072">
    <property type="entry name" value="Response_reg"/>
    <property type="match status" value="1"/>
</dbReference>
<protein>
    <recommendedName>
        <fullName evidence="1">Stage 0 sporulation protein A homolog</fullName>
    </recommendedName>
</protein>
<dbReference type="PANTHER" id="PTHR37299">
    <property type="entry name" value="TRANSCRIPTIONAL REGULATOR-RELATED"/>
    <property type="match status" value="1"/>
</dbReference>
<name>A0ABT1NKH1_9FIRM</name>
<dbReference type="Gene3D" id="2.40.50.1020">
    <property type="entry name" value="LytTr DNA-binding domain"/>
    <property type="match status" value="1"/>
</dbReference>
<dbReference type="PROSITE" id="PS50110">
    <property type="entry name" value="RESPONSE_REGULATORY"/>
    <property type="match status" value="1"/>
</dbReference>
<evidence type="ECO:0000259" key="4">
    <source>
        <dbReference type="PROSITE" id="PS50110"/>
    </source>
</evidence>
<evidence type="ECO:0000256" key="1">
    <source>
        <dbReference type="ARBA" id="ARBA00018672"/>
    </source>
</evidence>
<feature type="modified residue" description="4-aspartylphosphate" evidence="3">
    <location>
        <position position="56"/>
    </location>
</feature>
<dbReference type="InterPro" id="IPR011006">
    <property type="entry name" value="CheY-like_superfamily"/>
</dbReference>
<evidence type="ECO:0000313" key="6">
    <source>
        <dbReference type="EMBL" id="MCQ1531594.1"/>
    </source>
</evidence>
<dbReference type="Pfam" id="PF04397">
    <property type="entry name" value="LytTR"/>
    <property type="match status" value="1"/>
</dbReference>
<organism evidence="6 7">
    <name type="scientific">Lutispora saccharofermentans</name>
    <dbReference type="NCBI Taxonomy" id="3024236"/>
    <lineage>
        <taxon>Bacteria</taxon>
        <taxon>Bacillati</taxon>
        <taxon>Bacillota</taxon>
        <taxon>Clostridia</taxon>
        <taxon>Lutisporales</taxon>
        <taxon>Lutisporaceae</taxon>
        <taxon>Lutispora</taxon>
    </lineage>
</organism>
<gene>
    <name evidence="6" type="ORF">LJD61_18935</name>
</gene>
<comment type="caution">
    <text evidence="6">The sequence shown here is derived from an EMBL/GenBank/DDBJ whole genome shotgun (WGS) entry which is preliminary data.</text>
</comment>
<keyword evidence="6" id="KW-0238">DNA-binding</keyword>
<feature type="domain" description="Response regulatory" evidence="4">
    <location>
        <begin position="4"/>
        <end position="119"/>
    </location>
</feature>
<dbReference type="SMART" id="SM00850">
    <property type="entry name" value="LytTR"/>
    <property type="match status" value="1"/>
</dbReference>
<dbReference type="Proteomes" id="UP001651880">
    <property type="component" value="Unassembled WGS sequence"/>
</dbReference>
<dbReference type="GO" id="GO:0003677">
    <property type="term" value="F:DNA binding"/>
    <property type="evidence" value="ECO:0007669"/>
    <property type="project" value="UniProtKB-KW"/>
</dbReference>
<dbReference type="InterPro" id="IPR007492">
    <property type="entry name" value="LytTR_DNA-bd_dom"/>
</dbReference>
<keyword evidence="7" id="KW-1185">Reference proteome</keyword>
<dbReference type="RefSeq" id="WP_255229148.1">
    <property type="nucleotide sequence ID" value="NZ_JAJEKE010000025.1"/>
</dbReference>
<dbReference type="SMART" id="SM00448">
    <property type="entry name" value="REC"/>
    <property type="match status" value="1"/>
</dbReference>
<sequence length="239" mass="27895">MHLNIFLCDDDSVQIDTLSSYIDSMRLDDTNIIYTTCGEELLNKISTVKPDIVFLDIKMEGLNGIETGIKLKEQFDDAVIVYITGYSDYALDAFRVRSFDYLIKPVTFSRFETLMRDILVRVSEIKTYKEKHEILVINNKNSNIVIRYDDIICFEKSFRKIIVHTIVAPYEFYGTLTALIEKLNMKTFIQCHQGYIVNISKIKELKPDQIAFYESDLIIPVSRKYKPYIRKAFEKALFS</sequence>
<dbReference type="InterPro" id="IPR001789">
    <property type="entry name" value="Sig_transdc_resp-reg_receiver"/>
</dbReference>
<evidence type="ECO:0000313" key="7">
    <source>
        <dbReference type="Proteomes" id="UP001651880"/>
    </source>
</evidence>
<comment type="function">
    <text evidence="2">May play the central regulatory role in sporulation. It may be an element of the effector pathway responsible for the activation of sporulation genes in response to nutritional stress. Spo0A may act in concert with spo0H (a sigma factor) to control the expression of some genes that are critical to the sporulation process.</text>
</comment>